<dbReference type="Proteomes" id="UP000593567">
    <property type="component" value="Unassembled WGS sequence"/>
</dbReference>
<dbReference type="InterPro" id="IPR027124">
    <property type="entry name" value="Swc5/CFDP1/2"/>
</dbReference>
<keyword evidence="3" id="KW-1185">Reference proteome</keyword>
<sequence length="196" mass="22316">MRNIDIAALQETRLAGAGTIKEAAYTFFWFGKSPEEPRLHGSGFAIANRLLHSCQTPYAVSERLPVLGVNTKQEDLLAYAPTLGADPDVKDFFYNQLEDTVGKASPSERIILLGDMNTRVATDYMSWPECLGKFSVGKINENGLRLLEFCSRNNLFIRNSFFPGKQHRKVSWCHPRSKTWHQLDFVITSQKQRLKY</sequence>
<feature type="domain" description="Endonuclease/exonuclease/phosphatase" evidence="1">
    <location>
        <begin position="4"/>
        <end position="155"/>
    </location>
</feature>
<reference evidence="2" key="1">
    <citation type="submission" date="2020-06" db="EMBL/GenBank/DDBJ databases">
        <title>Draft genome of Bugula neritina, a colonial animal packing powerful symbionts and potential medicines.</title>
        <authorList>
            <person name="Rayko M."/>
        </authorList>
    </citation>
    <scope>NUCLEOTIDE SEQUENCE [LARGE SCALE GENOMIC DNA]</scope>
    <source>
        <strain evidence="2">Kwan_BN1</strain>
    </source>
</reference>
<dbReference type="SUPFAM" id="SSF56219">
    <property type="entry name" value="DNase I-like"/>
    <property type="match status" value="1"/>
</dbReference>
<name>A0A7J7JB67_BUGNE</name>
<dbReference type="EMBL" id="VXIV02002705">
    <property type="protein sequence ID" value="KAF6023502.1"/>
    <property type="molecule type" value="Genomic_DNA"/>
</dbReference>
<gene>
    <name evidence="2" type="ORF">EB796_018199</name>
</gene>
<dbReference type="Pfam" id="PF03372">
    <property type="entry name" value="Exo_endo_phos"/>
    <property type="match status" value="1"/>
</dbReference>
<dbReference type="GO" id="GO:0003824">
    <property type="term" value="F:catalytic activity"/>
    <property type="evidence" value="ECO:0007669"/>
    <property type="project" value="InterPro"/>
</dbReference>
<organism evidence="2 3">
    <name type="scientific">Bugula neritina</name>
    <name type="common">Brown bryozoan</name>
    <name type="synonym">Sertularia neritina</name>
    <dbReference type="NCBI Taxonomy" id="10212"/>
    <lineage>
        <taxon>Eukaryota</taxon>
        <taxon>Metazoa</taxon>
        <taxon>Spiralia</taxon>
        <taxon>Lophotrochozoa</taxon>
        <taxon>Bryozoa</taxon>
        <taxon>Gymnolaemata</taxon>
        <taxon>Cheilostomatida</taxon>
        <taxon>Flustrina</taxon>
        <taxon>Buguloidea</taxon>
        <taxon>Bugulidae</taxon>
        <taxon>Bugula</taxon>
    </lineage>
</organism>
<proteinExistence type="predicted"/>
<dbReference type="OrthoDB" id="6151446at2759"/>
<dbReference type="InterPro" id="IPR005135">
    <property type="entry name" value="Endo/exonuclease/phosphatase"/>
</dbReference>
<comment type="caution">
    <text evidence="2">The sequence shown here is derived from an EMBL/GenBank/DDBJ whole genome shotgun (WGS) entry which is preliminary data.</text>
</comment>
<evidence type="ECO:0000313" key="3">
    <source>
        <dbReference type="Proteomes" id="UP000593567"/>
    </source>
</evidence>
<dbReference type="InterPro" id="IPR036691">
    <property type="entry name" value="Endo/exonu/phosph_ase_sf"/>
</dbReference>
<evidence type="ECO:0000313" key="2">
    <source>
        <dbReference type="EMBL" id="KAF6023502.1"/>
    </source>
</evidence>
<protein>
    <recommendedName>
        <fullName evidence="1">Endonuclease/exonuclease/phosphatase domain-containing protein</fullName>
    </recommendedName>
</protein>
<dbReference type="AlphaFoldDB" id="A0A7J7JB67"/>
<dbReference type="Gene3D" id="3.60.10.10">
    <property type="entry name" value="Endonuclease/exonuclease/phosphatase"/>
    <property type="match status" value="1"/>
</dbReference>
<dbReference type="PANTHER" id="PTHR23227">
    <property type="entry name" value="BUCENTAUR RELATED"/>
    <property type="match status" value="1"/>
</dbReference>
<evidence type="ECO:0000259" key="1">
    <source>
        <dbReference type="Pfam" id="PF03372"/>
    </source>
</evidence>
<dbReference type="PANTHER" id="PTHR23227:SF85">
    <property type="entry name" value="CRANIOFACIAL DEVELOPMENT PROTEIN 2"/>
    <property type="match status" value="1"/>
</dbReference>
<accession>A0A7J7JB67</accession>